<evidence type="ECO:0000256" key="3">
    <source>
        <dbReference type="ARBA" id="ARBA00023125"/>
    </source>
</evidence>
<dbReference type="AlphaFoldDB" id="A0A2N3PYZ8"/>
<evidence type="ECO:0000313" key="6">
    <source>
        <dbReference type="EMBL" id="PKU25644.1"/>
    </source>
</evidence>
<dbReference type="Pfam" id="PF00126">
    <property type="entry name" value="HTH_1"/>
    <property type="match status" value="1"/>
</dbReference>
<comment type="caution">
    <text evidence="6">The sequence shown here is derived from an EMBL/GenBank/DDBJ whole genome shotgun (WGS) entry which is preliminary data.</text>
</comment>
<dbReference type="InterPro" id="IPR036390">
    <property type="entry name" value="WH_DNA-bd_sf"/>
</dbReference>
<dbReference type="InterPro" id="IPR050389">
    <property type="entry name" value="LysR-type_TF"/>
</dbReference>
<protein>
    <submittedName>
        <fullName evidence="6">LysR family transcriptional regulator</fullName>
    </submittedName>
</protein>
<evidence type="ECO:0000256" key="4">
    <source>
        <dbReference type="ARBA" id="ARBA00023163"/>
    </source>
</evidence>
<keyword evidence="3" id="KW-0238">DNA-binding</keyword>
<dbReference type="InterPro" id="IPR037402">
    <property type="entry name" value="YidZ_PBP2"/>
</dbReference>
<dbReference type="SUPFAM" id="SSF46785">
    <property type="entry name" value="Winged helix' DNA-binding domain"/>
    <property type="match status" value="1"/>
</dbReference>
<dbReference type="PANTHER" id="PTHR30118:SF15">
    <property type="entry name" value="TRANSCRIPTIONAL REGULATORY PROTEIN"/>
    <property type="match status" value="1"/>
</dbReference>
<keyword evidence="2" id="KW-0805">Transcription regulation</keyword>
<feature type="domain" description="HTH lysR-type" evidence="5">
    <location>
        <begin position="4"/>
        <end position="63"/>
    </location>
</feature>
<comment type="similarity">
    <text evidence="1">Belongs to the LysR transcriptional regulatory family.</text>
</comment>
<evidence type="ECO:0000256" key="2">
    <source>
        <dbReference type="ARBA" id="ARBA00023015"/>
    </source>
</evidence>
<dbReference type="CDD" id="cd08417">
    <property type="entry name" value="PBP2_Nitroaromatics_like"/>
    <property type="match status" value="1"/>
</dbReference>
<evidence type="ECO:0000313" key="7">
    <source>
        <dbReference type="Proteomes" id="UP000233293"/>
    </source>
</evidence>
<dbReference type="PRINTS" id="PR00039">
    <property type="entry name" value="HTHLYSR"/>
</dbReference>
<name>A0A2N3PYZ8_9PROT</name>
<dbReference type="SUPFAM" id="SSF53850">
    <property type="entry name" value="Periplasmic binding protein-like II"/>
    <property type="match status" value="1"/>
</dbReference>
<proteinExistence type="inferred from homology"/>
<gene>
    <name evidence="6" type="ORF">CWS72_06190</name>
</gene>
<evidence type="ECO:0000256" key="1">
    <source>
        <dbReference type="ARBA" id="ARBA00009437"/>
    </source>
</evidence>
<dbReference type="EMBL" id="PIUM01000004">
    <property type="protein sequence ID" value="PKU25644.1"/>
    <property type="molecule type" value="Genomic_DNA"/>
</dbReference>
<dbReference type="InterPro" id="IPR036388">
    <property type="entry name" value="WH-like_DNA-bd_sf"/>
</dbReference>
<dbReference type="InterPro" id="IPR005119">
    <property type="entry name" value="LysR_subst-bd"/>
</dbReference>
<sequence>MSADSLKLFVALDALLEHGNVTKAARQLGISQPALSAQLARLRELLGDPLLVPARGGRGMVLTAQASTMKEPLRTALSQLRHVFAPPVPFTPTRSERTFTLILNDNAAAMLAGPLIAAAQQAGGRGIRMAFLHPRSDIGGALESGEADIAIGSPPEAKEGLICRDLLRDGYQVACRPGLLPGPMDLDAYTSLPHVMVSAAGGHFSSAIDLALARLGRERRVAVSVQSYAVVPTVVAQSDCLCTLPRRLLARYRSQLEIHDLPFAMADFSLSAIWHGRVTADPTHIWLREQLFAVAALTPQFN</sequence>
<evidence type="ECO:0000259" key="5">
    <source>
        <dbReference type="PROSITE" id="PS50931"/>
    </source>
</evidence>
<dbReference type="PROSITE" id="PS50931">
    <property type="entry name" value="HTH_LYSR"/>
    <property type="match status" value="1"/>
</dbReference>
<reference evidence="7" key="1">
    <citation type="submission" date="2017-12" db="EMBL/GenBank/DDBJ databases">
        <title>Draft genome sequence of Telmatospirillum siberiense 26-4b1T, an acidotolerant peatland alphaproteobacterium potentially involved in sulfur cycling.</title>
        <authorList>
            <person name="Hausmann B."/>
            <person name="Pjevac P."/>
            <person name="Schreck K."/>
            <person name="Herbold C.W."/>
            <person name="Daims H."/>
            <person name="Wagner M."/>
            <person name="Pester M."/>
            <person name="Loy A."/>
        </authorList>
    </citation>
    <scope>NUCLEOTIDE SEQUENCE [LARGE SCALE GENOMIC DNA]</scope>
    <source>
        <strain evidence="7">26-4b1</strain>
    </source>
</reference>
<dbReference type="GO" id="GO:0003677">
    <property type="term" value="F:DNA binding"/>
    <property type="evidence" value="ECO:0007669"/>
    <property type="project" value="UniProtKB-KW"/>
</dbReference>
<dbReference type="RefSeq" id="WP_101249699.1">
    <property type="nucleotide sequence ID" value="NZ_PIUM01000004.1"/>
</dbReference>
<keyword evidence="4" id="KW-0804">Transcription</keyword>
<keyword evidence="7" id="KW-1185">Reference proteome</keyword>
<dbReference type="Proteomes" id="UP000233293">
    <property type="component" value="Unassembled WGS sequence"/>
</dbReference>
<dbReference type="GO" id="GO:0003700">
    <property type="term" value="F:DNA-binding transcription factor activity"/>
    <property type="evidence" value="ECO:0007669"/>
    <property type="project" value="InterPro"/>
</dbReference>
<dbReference type="PANTHER" id="PTHR30118">
    <property type="entry name" value="HTH-TYPE TRANSCRIPTIONAL REGULATOR LEUO-RELATED"/>
    <property type="match status" value="1"/>
</dbReference>
<dbReference type="Gene3D" id="1.10.10.10">
    <property type="entry name" value="Winged helix-like DNA-binding domain superfamily/Winged helix DNA-binding domain"/>
    <property type="match status" value="1"/>
</dbReference>
<dbReference type="InterPro" id="IPR000847">
    <property type="entry name" value="LysR_HTH_N"/>
</dbReference>
<dbReference type="Pfam" id="PF03466">
    <property type="entry name" value="LysR_substrate"/>
    <property type="match status" value="1"/>
</dbReference>
<accession>A0A2N3PYZ8</accession>
<dbReference type="Gene3D" id="3.40.190.10">
    <property type="entry name" value="Periplasmic binding protein-like II"/>
    <property type="match status" value="2"/>
</dbReference>
<organism evidence="6 7">
    <name type="scientific">Telmatospirillum siberiense</name>
    <dbReference type="NCBI Taxonomy" id="382514"/>
    <lineage>
        <taxon>Bacteria</taxon>
        <taxon>Pseudomonadati</taxon>
        <taxon>Pseudomonadota</taxon>
        <taxon>Alphaproteobacteria</taxon>
        <taxon>Rhodospirillales</taxon>
        <taxon>Rhodospirillaceae</taxon>
        <taxon>Telmatospirillum</taxon>
    </lineage>
</organism>